<evidence type="ECO:0000313" key="4">
    <source>
        <dbReference type="EMBL" id="CEP19869.1"/>
    </source>
</evidence>
<gene>
    <name evidence="4" type="primary">PARPA_14187.1 scaffold 48340</name>
</gene>
<evidence type="ECO:0000256" key="1">
    <source>
        <dbReference type="ARBA" id="ARBA00001968"/>
    </source>
</evidence>
<comment type="cofactor">
    <cofactor evidence="1">
        <name>a divalent metal cation</name>
        <dbReference type="ChEBI" id="CHEBI:60240"/>
    </cofactor>
</comment>
<evidence type="ECO:0000256" key="2">
    <source>
        <dbReference type="ARBA" id="ARBA00022723"/>
    </source>
</evidence>
<dbReference type="PANTHER" id="PTHR48471:SF1">
    <property type="entry name" value="DDE TNP4 DOMAIN-CONTAINING PROTEIN"/>
    <property type="match status" value="1"/>
</dbReference>
<proteinExistence type="predicted"/>
<dbReference type="PANTHER" id="PTHR48471">
    <property type="entry name" value="DDE TNP4 DOMAIN-CONTAINING PROTEIN"/>
    <property type="match status" value="1"/>
</dbReference>
<organism evidence="4 5">
    <name type="scientific">Parasitella parasitica</name>
    <dbReference type="NCBI Taxonomy" id="35722"/>
    <lineage>
        <taxon>Eukaryota</taxon>
        <taxon>Fungi</taxon>
        <taxon>Fungi incertae sedis</taxon>
        <taxon>Mucoromycota</taxon>
        <taxon>Mucoromycotina</taxon>
        <taxon>Mucoromycetes</taxon>
        <taxon>Mucorales</taxon>
        <taxon>Mucorineae</taxon>
        <taxon>Mucoraceae</taxon>
        <taxon>Parasitella</taxon>
    </lineage>
</organism>
<dbReference type="OrthoDB" id="78198at2759"/>
<dbReference type="InterPro" id="IPR027806">
    <property type="entry name" value="HARBI1_dom"/>
</dbReference>
<evidence type="ECO:0000313" key="5">
    <source>
        <dbReference type="Proteomes" id="UP000054107"/>
    </source>
</evidence>
<dbReference type="EMBL" id="LN734117">
    <property type="protein sequence ID" value="CEP19869.1"/>
    <property type="molecule type" value="Genomic_DNA"/>
</dbReference>
<protein>
    <recommendedName>
        <fullName evidence="3">DDE Tnp4 domain-containing protein</fullName>
    </recommendedName>
</protein>
<dbReference type="GO" id="GO:0046872">
    <property type="term" value="F:metal ion binding"/>
    <property type="evidence" value="ECO:0007669"/>
    <property type="project" value="UniProtKB-KW"/>
</dbReference>
<evidence type="ECO:0000259" key="3">
    <source>
        <dbReference type="Pfam" id="PF13359"/>
    </source>
</evidence>
<dbReference type="Pfam" id="PF13359">
    <property type="entry name" value="DDE_Tnp_4"/>
    <property type="match status" value="1"/>
</dbReference>
<reference evidence="4 5" key="1">
    <citation type="submission" date="2014-09" db="EMBL/GenBank/DDBJ databases">
        <authorList>
            <person name="Ellenberger Sabrina"/>
        </authorList>
    </citation>
    <scope>NUCLEOTIDE SEQUENCE [LARGE SCALE GENOMIC DNA]</scope>
    <source>
        <strain evidence="4 5">CBS 412.66</strain>
    </source>
</reference>
<sequence length="356" mass="41407">MTNNHIINEVLLNKLTLVFLFGFQFWFHVESSARDKYYTNAGSLTKPGQSVVRLMLNHRNDGAFICHLGLDTYAFDVLLRLFAKVYPLKSSIGRPRSFGPDMALALTLMYLHNSMKQETLCLLFGATATSISRTKALGLDLLEMIFRRDPHDWRWDISWPSPHKMAHFNDMILANTECENEPEVLKGVFGFVDGLNLPIQEPDDEVEQNAYYNGWKSGCYSSQVLVFTPDGCICYVRLLADAVFPCTKSYQEKIHRVPKKSEMKKLQVDDELRNRWKAITKHRQAAEWRMRAIQSDFGRLQLKLPADKAKRGQMLFVVWRLHNYRTRLVGINQISTVYFRKWEEQQEISSFMNMTM</sequence>
<keyword evidence="5" id="KW-1185">Reference proteome</keyword>
<name>A0A0B7NXG6_9FUNG</name>
<dbReference type="Proteomes" id="UP000054107">
    <property type="component" value="Unassembled WGS sequence"/>
</dbReference>
<dbReference type="AlphaFoldDB" id="A0A0B7NXG6"/>
<keyword evidence="2" id="KW-0479">Metal-binding</keyword>
<feature type="domain" description="DDE Tnp4" evidence="3">
    <location>
        <begin position="238"/>
        <end position="323"/>
    </location>
</feature>
<accession>A0A0B7NXG6</accession>